<feature type="transmembrane region" description="Helical" evidence="1">
    <location>
        <begin position="12"/>
        <end position="31"/>
    </location>
</feature>
<organism evidence="2">
    <name type="scientific">marine sediment metagenome</name>
    <dbReference type="NCBI Taxonomy" id="412755"/>
    <lineage>
        <taxon>unclassified sequences</taxon>
        <taxon>metagenomes</taxon>
        <taxon>ecological metagenomes</taxon>
    </lineage>
</organism>
<evidence type="ECO:0000256" key="1">
    <source>
        <dbReference type="SAM" id="Phobius"/>
    </source>
</evidence>
<sequence>MKGGLQTALLGGIYLCALVTMFCAIRIMLIIGG</sequence>
<evidence type="ECO:0000313" key="2">
    <source>
        <dbReference type="EMBL" id="KKK67362.1"/>
    </source>
</evidence>
<name>A0A0F8XDV7_9ZZZZ</name>
<comment type="caution">
    <text evidence="2">The sequence shown here is derived from an EMBL/GenBank/DDBJ whole genome shotgun (WGS) entry which is preliminary data.</text>
</comment>
<keyword evidence="1" id="KW-0812">Transmembrane</keyword>
<dbReference type="AlphaFoldDB" id="A0A0F8XDV7"/>
<proteinExistence type="predicted"/>
<protein>
    <submittedName>
        <fullName evidence="2">Uncharacterized protein</fullName>
    </submittedName>
</protein>
<keyword evidence="1" id="KW-1133">Transmembrane helix</keyword>
<dbReference type="EMBL" id="LAZR01059653">
    <property type="protein sequence ID" value="KKK67362.1"/>
    <property type="molecule type" value="Genomic_DNA"/>
</dbReference>
<keyword evidence="1" id="KW-0472">Membrane</keyword>
<accession>A0A0F8XDV7</accession>
<reference evidence="2" key="1">
    <citation type="journal article" date="2015" name="Nature">
        <title>Complex archaea that bridge the gap between prokaryotes and eukaryotes.</title>
        <authorList>
            <person name="Spang A."/>
            <person name="Saw J.H."/>
            <person name="Jorgensen S.L."/>
            <person name="Zaremba-Niedzwiedzka K."/>
            <person name="Martijn J."/>
            <person name="Lind A.E."/>
            <person name="van Eijk R."/>
            <person name="Schleper C."/>
            <person name="Guy L."/>
            <person name="Ettema T.J."/>
        </authorList>
    </citation>
    <scope>NUCLEOTIDE SEQUENCE</scope>
</reference>
<gene>
    <name evidence="2" type="ORF">LCGC14_2954850</name>
</gene>